<keyword evidence="3" id="KW-1185">Reference proteome</keyword>
<proteinExistence type="predicted"/>
<evidence type="ECO:0000256" key="1">
    <source>
        <dbReference type="SAM" id="MobiDB-lite"/>
    </source>
</evidence>
<gene>
    <name evidence="2" type="ORF">CUT44_14050</name>
</gene>
<dbReference type="AlphaFoldDB" id="A0A2M8LYS7"/>
<feature type="region of interest" description="Disordered" evidence="1">
    <location>
        <begin position="336"/>
        <end position="378"/>
    </location>
</feature>
<accession>A0A2M8LYS7</accession>
<name>A0A2M8LYS7_9ACTN</name>
<evidence type="ECO:0000313" key="2">
    <source>
        <dbReference type="EMBL" id="PJE97102.1"/>
    </source>
</evidence>
<sequence length="378" mass="40368">MATPTGDPVGDAAGEAVQTSIMAVRLALAIADAVRRQQQRKQDAEEELPPAEQAVNETAAEVKTLVPPDISAALMTGADWPQMAQQLAGLRRAGVDLGEFLPRVGEIAVTVRDAVAANTARVAEEGTREWERMLRETLPAGPVREAILSSPTWPDIAATMARLDERGADVRSILASAHDEGVGVDTAVARVLAADAAPATSRDAMLSYGPLTTGLDIPKDLDLGNRARALRQLAISPAENERYGRWIREAMPGREREADLLLSARQWPLVAARMAHMESNDVPVREHLNRLMQDTSWEQGPKPQLGSRLVQAANDALRRPLGDAAASRVTVNTAAARAQSATLDPTKHQAAKGTTPAEAGVTPHRQQAGPAPTRGKTR</sequence>
<dbReference type="RefSeq" id="WP_100202304.1">
    <property type="nucleotide sequence ID" value="NZ_PGGW01000049.1"/>
</dbReference>
<organism evidence="2 3">
    <name type="scientific">Streptomyces carminius</name>
    <dbReference type="NCBI Taxonomy" id="2665496"/>
    <lineage>
        <taxon>Bacteria</taxon>
        <taxon>Bacillati</taxon>
        <taxon>Actinomycetota</taxon>
        <taxon>Actinomycetes</taxon>
        <taxon>Kitasatosporales</taxon>
        <taxon>Streptomycetaceae</taxon>
        <taxon>Streptomyces</taxon>
    </lineage>
</organism>
<dbReference type="Proteomes" id="UP000230407">
    <property type="component" value="Unassembled WGS sequence"/>
</dbReference>
<reference evidence="2 3" key="1">
    <citation type="submission" date="2017-11" db="EMBL/GenBank/DDBJ databases">
        <title>Streptomyces carmine sp. nov., a novel actinomycete isolated from Sophora alopecuroides in Xinjiang, China.</title>
        <authorList>
            <person name="Wang Y."/>
            <person name="Luo X."/>
            <person name="Wan C."/>
            <person name="Zhang L."/>
        </authorList>
    </citation>
    <scope>NUCLEOTIDE SEQUENCE [LARGE SCALE GENOMIC DNA]</scope>
    <source>
        <strain evidence="2 3">TRM SA0054</strain>
    </source>
</reference>
<evidence type="ECO:0008006" key="4">
    <source>
        <dbReference type="Google" id="ProtNLM"/>
    </source>
</evidence>
<dbReference type="EMBL" id="PGGW01000049">
    <property type="protein sequence ID" value="PJE97102.1"/>
    <property type="molecule type" value="Genomic_DNA"/>
</dbReference>
<protein>
    <recommendedName>
        <fullName evidence="4">Antibiotic production activating factor</fullName>
    </recommendedName>
</protein>
<evidence type="ECO:0000313" key="3">
    <source>
        <dbReference type="Proteomes" id="UP000230407"/>
    </source>
</evidence>
<comment type="caution">
    <text evidence="2">The sequence shown here is derived from an EMBL/GenBank/DDBJ whole genome shotgun (WGS) entry which is preliminary data.</text>
</comment>